<name>A0ABU5ZAG5_9FLAO</name>
<evidence type="ECO:0000313" key="3">
    <source>
        <dbReference type="Proteomes" id="UP001311730"/>
    </source>
</evidence>
<dbReference type="RefSeq" id="WP_323984048.1">
    <property type="nucleotide sequence ID" value="NZ_JAYKBW010000014.1"/>
</dbReference>
<dbReference type="GO" id="GO:0008168">
    <property type="term" value="F:methyltransferase activity"/>
    <property type="evidence" value="ECO:0007669"/>
    <property type="project" value="UniProtKB-KW"/>
</dbReference>
<dbReference type="PANTHER" id="PTHR43317:SF1">
    <property type="entry name" value="THERMOSPERMINE SYNTHASE ACAULIS5"/>
    <property type="match status" value="1"/>
</dbReference>
<keyword evidence="2" id="KW-0489">Methyltransferase</keyword>
<dbReference type="CDD" id="cd02440">
    <property type="entry name" value="AdoMet_MTases"/>
    <property type="match status" value="1"/>
</dbReference>
<dbReference type="GO" id="GO:0032259">
    <property type="term" value="P:methylation"/>
    <property type="evidence" value="ECO:0007669"/>
    <property type="project" value="UniProtKB-KW"/>
</dbReference>
<keyword evidence="2" id="KW-0808">Transferase</keyword>
<protein>
    <submittedName>
        <fullName evidence="2">Methyltransferase domain-containing protein</fullName>
    </submittedName>
</protein>
<dbReference type="Proteomes" id="UP001311730">
    <property type="component" value="Unassembled WGS sequence"/>
</dbReference>
<dbReference type="InterPro" id="IPR029063">
    <property type="entry name" value="SAM-dependent_MTases_sf"/>
</dbReference>
<keyword evidence="3" id="KW-1185">Reference proteome</keyword>
<keyword evidence="1" id="KW-0620">Polyamine biosynthesis</keyword>
<dbReference type="PANTHER" id="PTHR43317">
    <property type="entry name" value="THERMOSPERMINE SYNTHASE ACAULIS5"/>
    <property type="match status" value="1"/>
</dbReference>
<evidence type="ECO:0000313" key="2">
    <source>
        <dbReference type="EMBL" id="MEB3075947.1"/>
    </source>
</evidence>
<proteinExistence type="predicted"/>
<dbReference type="Pfam" id="PF01564">
    <property type="entry name" value="Spermine_synth"/>
    <property type="match status" value="1"/>
</dbReference>
<dbReference type="SUPFAM" id="SSF53335">
    <property type="entry name" value="S-adenosyl-L-methionine-dependent methyltransferases"/>
    <property type="match status" value="1"/>
</dbReference>
<dbReference type="EMBL" id="JAYKBW010000014">
    <property type="protein sequence ID" value="MEB3075947.1"/>
    <property type="molecule type" value="Genomic_DNA"/>
</dbReference>
<organism evidence="2 3">
    <name type="scientific">Capnocytophaga gingivalis</name>
    <dbReference type="NCBI Taxonomy" id="1017"/>
    <lineage>
        <taxon>Bacteria</taxon>
        <taxon>Pseudomonadati</taxon>
        <taxon>Bacteroidota</taxon>
        <taxon>Flavobacteriia</taxon>
        <taxon>Flavobacteriales</taxon>
        <taxon>Flavobacteriaceae</taxon>
        <taxon>Capnocytophaga</taxon>
    </lineage>
</organism>
<comment type="caution">
    <text evidence="2">The sequence shown here is derived from an EMBL/GenBank/DDBJ whole genome shotgun (WGS) entry which is preliminary data.</text>
</comment>
<gene>
    <name evidence="2" type="ORF">VJJ08_11675</name>
</gene>
<accession>A0ABU5ZAG5</accession>
<dbReference type="Gene3D" id="3.40.50.150">
    <property type="entry name" value="Vaccinia Virus protein VP39"/>
    <property type="match status" value="1"/>
</dbReference>
<evidence type="ECO:0000256" key="1">
    <source>
        <dbReference type="ARBA" id="ARBA00023115"/>
    </source>
</evidence>
<reference evidence="2 3" key="1">
    <citation type="submission" date="2023-12" db="EMBL/GenBank/DDBJ databases">
        <title>Genomic sequences of Capnocytophaga and Parvimonas strains.</title>
        <authorList>
            <person name="Watt R.M."/>
            <person name="Wang M."/>
            <person name="Yang T."/>
            <person name="Tong W.M."/>
        </authorList>
    </citation>
    <scope>NUCLEOTIDE SEQUENCE [LARGE SCALE GENOMIC DNA]</scope>
    <source>
        <strain evidence="2 3">CCUG 13096</strain>
    </source>
</reference>
<sequence length="224" mass="25700">MLKRILSYIFPITLLRKSSTVSGLLSVTLLSGKRLLNTPNTDYSFGSLQRILRFGLQKIGFERIQKQKNILVLGLAAGSVVETLVEEVKFRGQIHGVDIDKDVIEIGRQYFNLDKIKNLHIFLTDAQDYIKTTSIKYDSVIVDIFQDDQMPTFLFAPAFFSQLKKILNKKGVILFNTIVKTKAEAQRNQNFIQFFSDQYHIDRYPKVEGENEILILSTNENSTK</sequence>